<gene>
    <name evidence="1" type="ORF">BN59_01040</name>
</gene>
<proteinExistence type="predicted"/>
<dbReference type="EMBL" id="CCSB01000001">
    <property type="protein sequence ID" value="CDZ76765.1"/>
    <property type="molecule type" value="Genomic_DNA"/>
</dbReference>
<dbReference type="SUPFAM" id="SSF53474">
    <property type="entry name" value="alpha/beta-Hydrolases"/>
    <property type="match status" value="1"/>
</dbReference>
<dbReference type="RefSeq" id="WP_052403140.1">
    <property type="nucleotide sequence ID" value="NZ_CCVW01000001.1"/>
</dbReference>
<evidence type="ECO:0000313" key="2">
    <source>
        <dbReference type="Proteomes" id="UP000044071"/>
    </source>
</evidence>
<sequence>MFSSTCGAIEHSSKWLFSEKGYYLKNSKFKMPPALEPTLGKNGLAIYCFHGTADFPASFQQFGVDLMVEGLPEIISEIRIISFSNRFTGSSIEDQAIDLIEQIVANGDTHVVLAGHSRGGLDAQRIDKLSAEYGIKVHLVLNISTPYQGSYLALWPLTTFSKSVGEMAISTKYLKTAAEEVLSSKAEYHFFVAPWDWIVEPKKCYVREYVQKHPDSLTMLDDESHLSIMGSKRLVSVSHGLIVKKAKSLIAEALAANLNSKKDSKPEDELMDIELESMSCS</sequence>
<evidence type="ECO:0008006" key="3">
    <source>
        <dbReference type="Google" id="ProtNLM"/>
    </source>
</evidence>
<dbReference type="Gene3D" id="3.40.50.1820">
    <property type="entry name" value="alpha/beta hydrolase"/>
    <property type="match status" value="1"/>
</dbReference>
<name>A0A078KQS9_9GAMM</name>
<keyword evidence="2" id="KW-1185">Reference proteome</keyword>
<dbReference type="InterPro" id="IPR029058">
    <property type="entry name" value="AB_hydrolase_fold"/>
</dbReference>
<organism evidence="1 2">
    <name type="scientific">Legionella massiliensis</name>
    <dbReference type="NCBI Taxonomy" id="1034943"/>
    <lineage>
        <taxon>Bacteria</taxon>
        <taxon>Pseudomonadati</taxon>
        <taxon>Pseudomonadota</taxon>
        <taxon>Gammaproteobacteria</taxon>
        <taxon>Legionellales</taxon>
        <taxon>Legionellaceae</taxon>
        <taxon>Legionella</taxon>
    </lineage>
</organism>
<dbReference type="AlphaFoldDB" id="A0A078KQS9"/>
<evidence type="ECO:0000313" key="1">
    <source>
        <dbReference type="EMBL" id="CDZ76765.1"/>
    </source>
</evidence>
<dbReference type="STRING" id="1034943.BN59_01040"/>
<dbReference type="Proteomes" id="UP000044071">
    <property type="component" value="Unassembled WGS sequence"/>
</dbReference>
<dbReference type="OrthoDB" id="5648135at2"/>
<protein>
    <recommendedName>
        <fullName evidence="3">Lipase</fullName>
    </recommendedName>
</protein>
<dbReference type="eggNOG" id="COG1075">
    <property type="taxonomic scope" value="Bacteria"/>
</dbReference>
<accession>A0A078KQS9</accession>
<reference evidence="1 2" key="1">
    <citation type="submission" date="2014-06" db="EMBL/GenBank/DDBJ databases">
        <authorList>
            <person name="Urmite Genomes Urmite Genomes"/>
        </authorList>
    </citation>
    <scope>NUCLEOTIDE SEQUENCE [LARGE SCALE GENOMIC DNA]</scope>
</reference>